<name>A0A9P3USG5_LYOSH</name>
<proteinExistence type="predicted"/>
<accession>A0A9P3USG5</accession>
<evidence type="ECO:0000313" key="1">
    <source>
        <dbReference type="EMBL" id="GLB42445.1"/>
    </source>
</evidence>
<reference evidence="1" key="1">
    <citation type="submission" date="2022-07" db="EMBL/GenBank/DDBJ databases">
        <title>The genome of Lyophyllum shimeji provides insight into the initial evolution of ectomycorrhizal fungal genome.</title>
        <authorList>
            <person name="Kobayashi Y."/>
            <person name="Shibata T."/>
            <person name="Hirakawa H."/>
            <person name="Shigenobu S."/>
            <person name="Nishiyama T."/>
            <person name="Yamada A."/>
            <person name="Hasebe M."/>
            <person name="Kawaguchi M."/>
        </authorList>
    </citation>
    <scope>NUCLEOTIDE SEQUENCE</scope>
    <source>
        <strain evidence="1">AT787</strain>
    </source>
</reference>
<comment type="caution">
    <text evidence="1">The sequence shown here is derived from an EMBL/GenBank/DDBJ whole genome shotgun (WGS) entry which is preliminary data.</text>
</comment>
<keyword evidence="2" id="KW-1185">Reference proteome</keyword>
<protein>
    <submittedName>
        <fullName evidence="1">Uncharacterized protein</fullName>
    </submittedName>
</protein>
<sequence>MGDYTSKPTYPSALQESISAKSSCSSTVVSSSSLVSYRLLNFWTGLLKRPYVRRMEGFHRSTDSGKPRCSAAPAEANIRTIKSNSEYVSHQALAFLRLEVKSRLLHNEILLIHYLAARPINLTGYSIAADHSSGCQ</sequence>
<dbReference type="AlphaFoldDB" id="A0A9P3USG5"/>
<dbReference type="EMBL" id="BRPK01000011">
    <property type="protein sequence ID" value="GLB42445.1"/>
    <property type="molecule type" value="Genomic_DNA"/>
</dbReference>
<evidence type="ECO:0000313" key="2">
    <source>
        <dbReference type="Proteomes" id="UP001063166"/>
    </source>
</evidence>
<gene>
    <name evidence="1" type="ORF">LshimejAT787_1104600</name>
</gene>
<organism evidence="1 2">
    <name type="scientific">Lyophyllum shimeji</name>
    <name type="common">Hon-shimeji</name>
    <name type="synonym">Tricholoma shimeji</name>
    <dbReference type="NCBI Taxonomy" id="47721"/>
    <lineage>
        <taxon>Eukaryota</taxon>
        <taxon>Fungi</taxon>
        <taxon>Dikarya</taxon>
        <taxon>Basidiomycota</taxon>
        <taxon>Agaricomycotina</taxon>
        <taxon>Agaricomycetes</taxon>
        <taxon>Agaricomycetidae</taxon>
        <taxon>Agaricales</taxon>
        <taxon>Tricholomatineae</taxon>
        <taxon>Lyophyllaceae</taxon>
        <taxon>Lyophyllum</taxon>
    </lineage>
</organism>
<dbReference type="Proteomes" id="UP001063166">
    <property type="component" value="Unassembled WGS sequence"/>
</dbReference>